<dbReference type="Proteomes" id="UP000001784">
    <property type="component" value="Chromosome"/>
</dbReference>
<proteinExistence type="predicted"/>
<dbReference type="InterPro" id="IPR036318">
    <property type="entry name" value="FAD-bd_PCMH-like_sf"/>
</dbReference>
<keyword evidence="2" id="KW-0274">FAD</keyword>
<dbReference type="InterPro" id="IPR002346">
    <property type="entry name" value="Mopterin_DH_FAD-bd"/>
</dbReference>
<dbReference type="KEGG" id="sfu:Sfum_2010"/>
<organism evidence="5 6">
    <name type="scientific">Syntrophobacter fumaroxidans (strain DSM 10017 / MPOB)</name>
    <dbReference type="NCBI Taxonomy" id="335543"/>
    <lineage>
        <taxon>Bacteria</taxon>
        <taxon>Pseudomonadati</taxon>
        <taxon>Thermodesulfobacteriota</taxon>
        <taxon>Syntrophobacteria</taxon>
        <taxon>Syntrophobacterales</taxon>
        <taxon>Syntrophobacteraceae</taxon>
        <taxon>Syntrophobacter</taxon>
    </lineage>
</organism>
<keyword evidence="1" id="KW-0285">Flavoprotein</keyword>
<dbReference type="PANTHER" id="PTHR42659:SF2">
    <property type="entry name" value="XANTHINE DEHYDROGENASE SUBUNIT C-RELATED"/>
    <property type="match status" value="1"/>
</dbReference>
<evidence type="ECO:0000259" key="4">
    <source>
        <dbReference type="PROSITE" id="PS51387"/>
    </source>
</evidence>
<dbReference type="PROSITE" id="PS51387">
    <property type="entry name" value="FAD_PCMH"/>
    <property type="match status" value="1"/>
</dbReference>
<accession>A0LJU1</accession>
<dbReference type="OrthoDB" id="9783813at2"/>
<dbReference type="Gene3D" id="3.30.43.10">
    <property type="entry name" value="Uridine Diphospho-n-acetylenolpyruvylglucosamine Reductase, domain 2"/>
    <property type="match status" value="1"/>
</dbReference>
<keyword evidence="3" id="KW-0560">Oxidoreductase</keyword>
<dbReference type="GO" id="GO:0071949">
    <property type="term" value="F:FAD binding"/>
    <property type="evidence" value="ECO:0007669"/>
    <property type="project" value="InterPro"/>
</dbReference>
<protein>
    <submittedName>
        <fullName evidence="5">Molybdopterin dehydrogenase, FAD-binding</fullName>
    </submittedName>
</protein>
<dbReference type="SUPFAM" id="SSF56176">
    <property type="entry name" value="FAD-binding/transporter-associated domain-like"/>
    <property type="match status" value="1"/>
</dbReference>
<evidence type="ECO:0000256" key="2">
    <source>
        <dbReference type="ARBA" id="ARBA00022827"/>
    </source>
</evidence>
<name>A0LJU1_SYNFM</name>
<evidence type="ECO:0000313" key="6">
    <source>
        <dbReference type="Proteomes" id="UP000001784"/>
    </source>
</evidence>
<sequence>MTNVLIPESMEELRRILETHPGARVYAGGTDLLVKMRSGLEAVPPCLVCLERIAELDAVSEHGEVVRIGACVTHTRLLADPVATEHLPVLVRAVEVLGSRLIRNMGTIGGNVCTASPAGDTLPPLYVLDAELELRGGTGSRIVALKDFIKGPGQTVLGENEILAAVRIRKPRMFNLFHYEKVGQRKGLCCSAVSLAAMLRVSSGGVVEDAALAWGSVGPTVVRSREIERMLIGKELTAERMREAAAEVGKIVSPISDVRADAAYRRAVAGNLLLRLAARDGSSP</sequence>
<dbReference type="Gene3D" id="3.30.465.10">
    <property type="match status" value="1"/>
</dbReference>
<gene>
    <name evidence="5" type="ordered locus">Sfum_2010</name>
</gene>
<dbReference type="EMBL" id="CP000478">
    <property type="protein sequence ID" value="ABK17693.1"/>
    <property type="molecule type" value="Genomic_DNA"/>
</dbReference>
<dbReference type="RefSeq" id="WP_011698863.1">
    <property type="nucleotide sequence ID" value="NC_008554.1"/>
</dbReference>
<dbReference type="InterPro" id="IPR016169">
    <property type="entry name" value="FAD-bd_PCMH_sub2"/>
</dbReference>
<dbReference type="PANTHER" id="PTHR42659">
    <property type="entry name" value="XANTHINE DEHYDROGENASE SUBUNIT C-RELATED"/>
    <property type="match status" value="1"/>
</dbReference>
<evidence type="ECO:0000313" key="5">
    <source>
        <dbReference type="EMBL" id="ABK17693.1"/>
    </source>
</evidence>
<dbReference type="InParanoid" id="A0LJU1"/>
<dbReference type="InterPro" id="IPR005107">
    <property type="entry name" value="CO_DH_flav_C"/>
</dbReference>
<dbReference type="AlphaFoldDB" id="A0LJU1"/>
<dbReference type="Pfam" id="PF00941">
    <property type="entry name" value="FAD_binding_5"/>
    <property type="match status" value="1"/>
</dbReference>
<feature type="domain" description="FAD-binding PCMH-type" evidence="4">
    <location>
        <begin position="1"/>
        <end position="173"/>
    </location>
</feature>
<dbReference type="Gene3D" id="3.30.390.50">
    <property type="entry name" value="CO dehydrogenase flavoprotein, C-terminal domain"/>
    <property type="match status" value="1"/>
</dbReference>
<dbReference type="InterPro" id="IPR016167">
    <property type="entry name" value="FAD-bd_PCMH_sub1"/>
</dbReference>
<dbReference type="eggNOG" id="COG1319">
    <property type="taxonomic scope" value="Bacteria"/>
</dbReference>
<keyword evidence="6" id="KW-1185">Reference proteome</keyword>
<dbReference type="SMART" id="SM01092">
    <property type="entry name" value="CO_deh_flav_C"/>
    <property type="match status" value="1"/>
</dbReference>
<evidence type="ECO:0000256" key="1">
    <source>
        <dbReference type="ARBA" id="ARBA00022630"/>
    </source>
</evidence>
<dbReference type="STRING" id="335543.Sfum_2010"/>
<dbReference type="InterPro" id="IPR036683">
    <property type="entry name" value="CO_DH_flav_C_dom_sf"/>
</dbReference>
<dbReference type="Pfam" id="PF03450">
    <property type="entry name" value="CO_deh_flav_C"/>
    <property type="match status" value="1"/>
</dbReference>
<dbReference type="FunCoup" id="A0LJU1">
    <property type="interactions" value="157"/>
</dbReference>
<evidence type="ECO:0000256" key="3">
    <source>
        <dbReference type="ARBA" id="ARBA00023002"/>
    </source>
</evidence>
<reference evidence="5 6" key="1">
    <citation type="submission" date="2006-10" db="EMBL/GenBank/DDBJ databases">
        <title>Complete sequence of Syntrophobacter fumaroxidans MPOB.</title>
        <authorList>
            <consortium name="US DOE Joint Genome Institute"/>
            <person name="Copeland A."/>
            <person name="Lucas S."/>
            <person name="Lapidus A."/>
            <person name="Barry K."/>
            <person name="Detter J.C."/>
            <person name="Glavina del Rio T."/>
            <person name="Hammon N."/>
            <person name="Israni S."/>
            <person name="Pitluck S."/>
            <person name="Goltsman E.G."/>
            <person name="Martinez M."/>
            <person name="Schmutz J."/>
            <person name="Larimer F."/>
            <person name="Land M."/>
            <person name="Hauser L."/>
            <person name="Kyrpides N."/>
            <person name="Kim E."/>
            <person name="Boone D.R."/>
            <person name="Brockman F."/>
            <person name="Culley D."/>
            <person name="Ferry J."/>
            <person name="Gunsalus R."/>
            <person name="McInerney M.J."/>
            <person name="Morrison M."/>
            <person name="Plugge C."/>
            <person name="Rohlin L."/>
            <person name="Scholten J."/>
            <person name="Sieber J."/>
            <person name="Stams A.J.M."/>
            <person name="Worm P."/>
            <person name="Henstra A.M."/>
            <person name="Richardson P."/>
        </authorList>
    </citation>
    <scope>NUCLEOTIDE SEQUENCE [LARGE SCALE GENOMIC DNA]</scope>
    <source>
        <strain evidence="6">DSM 10017 / MPOB</strain>
    </source>
</reference>
<dbReference type="HOGENOM" id="CLU_058050_0_1_7"/>
<dbReference type="SUPFAM" id="SSF55447">
    <property type="entry name" value="CO dehydrogenase flavoprotein C-terminal domain-like"/>
    <property type="match status" value="1"/>
</dbReference>
<dbReference type="InterPro" id="IPR051312">
    <property type="entry name" value="Diverse_Substr_Oxidored"/>
</dbReference>
<dbReference type="InterPro" id="IPR016166">
    <property type="entry name" value="FAD-bd_PCMH"/>
</dbReference>
<dbReference type="GO" id="GO:0016491">
    <property type="term" value="F:oxidoreductase activity"/>
    <property type="evidence" value="ECO:0007669"/>
    <property type="project" value="UniProtKB-KW"/>
</dbReference>